<dbReference type="PANTHER" id="PTHR21442:SF0">
    <property type="entry name" value="CILIA- AND FLAGELLA-ASSOCIATED PROTEIN 206"/>
    <property type="match status" value="1"/>
</dbReference>
<dbReference type="InterPro" id="IPR021897">
    <property type="entry name" value="FAP206"/>
</dbReference>
<gene>
    <name evidence="11" type="primary">AKD1</name>
    <name evidence="11" type="ORF">PHYPSEUDO_006332</name>
</gene>
<feature type="compositionally biased region" description="Acidic residues" evidence="9">
    <location>
        <begin position="1335"/>
        <end position="1349"/>
    </location>
</feature>
<keyword evidence="5" id="KW-0970">Cilium biogenesis/degradation</keyword>
<reference evidence="11" key="1">
    <citation type="submission" date="2021-02" db="EMBL/GenBank/DDBJ databases">
        <authorList>
            <person name="Palmer J.M."/>
        </authorList>
    </citation>
    <scope>NUCLEOTIDE SEQUENCE</scope>
    <source>
        <strain evidence="11">SCRP734</strain>
    </source>
</reference>
<feature type="compositionally biased region" description="Polar residues" evidence="9">
    <location>
        <begin position="160"/>
        <end position="174"/>
    </location>
</feature>
<keyword evidence="7" id="KW-0206">Cytoskeleton</keyword>
<evidence type="ECO:0000256" key="8">
    <source>
        <dbReference type="ARBA" id="ARBA00023273"/>
    </source>
</evidence>
<evidence type="ECO:0000259" key="10">
    <source>
        <dbReference type="SMART" id="SM00382"/>
    </source>
</evidence>
<evidence type="ECO:0000313" key="12">
    <source>
        <dbReference type="Proteomes" id="UP000694044"/>
    </source>
</evidence>
<evidence type="ECO:0000313" key="11">
    <source>
        <dbReference type="EMBL" id="KAG7381156.1"/>
    </source>
</evidence>
<comment type="subcellular location">
    <subcellularLocation>
        <location evidence="1">Cytoplasm</location>
        <location evidence="1">Cytoskeleton</location>
        <location evidence="1">Cilium axoneme</location>
    </subcellularLocation>
</comment>
<feature type="region of interest" description="Disordered" evidence="9">
    <location>
        <begin position="1329"/>
        <end position="1362"/>
    </location>
</feature>
<feature type="region of interest" description="Disordered" evidence="9">
    <location>
        <begin position="606"/>
        <end position="669"/>
    </location>
</feature>
<keyword evidence="6" id="KW-0969">Cilium</keyword>
<feature type="domain" description="AAA+ ATPase" evidence="10">
    <location>
        <begin position="1507"/>
        <end position="1635"/>
    </location>
</feature>
<evidence type="ECO:0000256" key="3">
    <source>
        <dbReference type="ARBA" id="ARBA00021602"/>
    </source>
</evidence>
<dbReference type="InterPro" id="IPR003593">
    <property type="entry name" value="AAA+_ATPase"/>
</dbReference>
<keyword evidence="11" id="KW-0808">Transferase</keyword>
<comment type="similarity">
    <text evidence="2">Belongs to the CFAP206 family.</text>
</comment>
<keyword evidence="12" id="KW-1185">Reference proteome</keyword>
<dbReference type="OrthoDB" id="439792at2759"/>
<evidence type="ECO:0000256" key="1">
    <source>
        <dbReference type="ARBA" id="ARBA00004430"/>
    </source>
</evidence>
<organism evidence="11 12">
    <name type="scientific">Phytophthora pseudosyringae</name>
    <dbReference type="NCBI Taxonomy" id="221518"/>
    <lineage>
        <taxon>Eukaryota</taxon>
        <taxon>Sar</taxon>
        <taxon>Stramenopiles</taxon>
        <taxon>Oomycota</taxon>
        <taxon>Peronosporomycetes</taxon>
        <taxon>Peronosporales</taxon>
        <taxon>Peronosporaceae</taxon>
        <taxon>Phytophthora</taxon>
    </lineage>
</organism>
<evidence type="ECO:0000256" key="7">
    <source>
        <dbReference type="ARBA" id="ARBA00023212"/>
    </source>
</evidence>
<dbReference type="PANTHER" id="PTHR21442">
    <property type="entry name" value="CILIA- AND FLAGELLA-ASSOCIATED PROTEIN 206"/>
    <property type="match status" value="1"/>
</dbReference>
<accession>A0A8T1VJQ0</accession>
<dbReference type="GO" id="GO:0005930">
    <property type="term" value="C:axoneme"/>
    <property type="evidence" value="ECO:0007669"/>
    <property type="project" value="UniProtKB-SubCell"/>
</dbReference>
<feature type="compositionally biased region" description="Basic and acidic residues" evidence="9">
    <location>
        <begin position="1972"/>
        <end position="1997"/>
    </location>
</feature>
<feature type="domain" description="AAA+ ATPase" evidence="10">
    <location>
        <begin position="380"/>
        <end position="740"/>
    </location>
</feature>
<dbReference type="GO" id="GO:0036064">
    <property type="term" value="C:ciliary basal body"/>
    <property type="evidence" value="ECO:0007669"/>
    <property type="project" value="TreeGrafter"/>
</dbReference>
<dbReference type="EMBL" id="JAGDFM010000259">
    <property type="protein sequence ID" value="KAG7381156.1"/>
    <property type="molecule type" value="Genomic_DNA"/>
</dbReference>
<feature type="region of interest" description="Disordered" evidence="9">
    <location>
        <begin position="217"/>
        <end position="239"/>
    </location>
</feature>
<feature type="compositionally biased region" description="Acidic residues" evidence="9">
    <location>
        <begin position="619"/>
        <end position="632"/>
    </location>
</feature>
<feature type="region of interest" description="Disordered" evidence="9">
    <location>
        <begin position="152"/>
        <end position="175"/>
    </location>
</feature>
<dbReference type="GO" id="GO:0016301">
    <property type="term" value="F:kinase activity"/>
    <property type="evidence" value="ECO:0007669"/>
    <property type="project" value="UniProtKB-KW"/>
</dbReference>
<evidence type="ECO:0000256" key="4">
    <source>
        <dbReference type="ARBA" id="ARBA00022490"/>
    </source>
</evidence>
<evidence type="ECO:0000256" key="9">
    <source>
        <dbReference type="SAM" id="MobiDB-lite"/>
    </source>
</evidence>
<feature type="region of interest" description="Disordered" evidence="9">
    <location>
        <begin position="1068"/>
        <end position="1095"/>
    </location>
</feature>
<evidence type="ECO:0000256" key="5">
    <source>
        <dbReference type="ARBA" id="ARBA00022794"/>
    </source>
</evidence>
<evidence type="ECO:0000256" key="2">
    <source>
        <dbReference type="ARBA" id="ARBA00010500"/>
    </source>
</evidence>
<comment type="caution">
    <text evidence="11">The sequence shown here is derived from an EMBL/GenBank/DDBJ whole genome shotgun (WGS) entry which is preliminary data.</text>
</comment>
<dbReference type="Proteomes" id="UP000694044">
    <property type="component" value="Unassembled WGS sequence"/>
</dbReference>
<sequence length="2103" mass="231448">MKEKRNQPLLPSVVFFQVRRVARALRRSGFLTSQLGDIKNAFEFPMRRHFLFAEDEKERSVGEGKANLLRLWHNRRNAMLEGDECASGGEANALVARELTLLWDLAKLMTSCTLSRDGYVAFFARAAKALVLPLSSDGLAIAAAQRDWEYDLEGAGGNGDPTTKAPSSLHSSEVMSPEQFREAVMQLAEMILPVESAAGVYLTFFRELRNSVAEIVVSRSSSKPEQDAANSADPGDRFTLRPLKRIPKIANDAFLQKVPPSSAAMRSIRGLQPPDQREMSLKQLLVSYSPRKFSLTRAFPAKMANADANGSTVSVAEEAKTDTPKPDVEDDMEIARRLHVELMGSIGSGATPVRVRQLHRETAAHWNPEDALTAALTDCPALRVAVVGPPGCGKTRLARVLARRRGLKYLSLDGAVQRAVYRKLRLRRRRTVAAAPAEGEESSAETPPPAESTQEDEQVETDDADEEMDRVFRDEHLDALCAGNAFPRESALAVLRIEATRSLLAGVGVVLDDVYPSELSASDDPKRTIAADYLIALTSLPSEIEYQLKGSELAPVAGRLYSVRELATLKTASSEELAATGFADFLLPPKKPEAEAEVLPEPATIAENGEAGPHIQGQEVDESSPEENDQDGYGDSGQDAPEEPPVPPTEPTPAERNEIEPPTEPTLPFGSMAAVKLAKGYHEFVTRMQRELSVRRAADAGGNQSNYHLVVVLATQALSVIRDHCIQAITGTSLGLSRYSISREACPISLPEDLNSSSRGEKVRWLLYGDWSALLEAEASETFARLPKRDAKRRLLSKWREFCPVMSTFTNTLKLGEPEFAAGYSGRVYFLTSQAARRDFCAHPLRYLRQDIPVSSTHRNFWLVTTGAGEVFTPSYLETLEAGLHVLTVSPSKLLKNSPSISTEMRLMGGQIVSPVEAATVAAEAAKALLAKSSTPTGWMITDLPLTRDVAAVLLEHGCVPDAILLVDREVAAAQEQEGGTSIEAVSALSVLRRQQFQAEKAGADDISQGLGSAPRVITCPLFRQPGDTLAAIERELNPIAPRLDSIEDGHSPQLVDEYDPAVIFAPPVPEKDEESQDKQKSAPEEGEGEVEVPDPDVEAQAEAARNRALQLQGECGRFCPVSWRTRGLLIPGQPSNVCSFRQKFYAFAGQSERRTFERNPAAFIPNGPCATTSFVPCVLILGVRGSGRGRIAAALAQPQVEQINSPADYVNVDLATVAKAVERNQLLEELKPEDARLTAEEIFVRALQLELQRHPPTHQRSAAQIVAGLGLEASRIPNAATLEMCFKNGLFPALVVPLTVSEDIAANTLLGQWTANLPAPRRKLALMRKKEFDGEADDDGTTPDDAEKEEPIDLEAAREEESTRLREQFAEDQKALDEAVAGLRARGIRVCDPVDATSAPRQMVKYVRRILDEFTAGRDTLFESCEVLDMTTGGKMHQMLASGELFVGKHGLVCPVTGRTDSVSANSMKAVAHRDQLYFPRSREAQRAFMSCPSRYLDKASQPPKHQPTCCVVGPPLSGKTSVARELANALGLVYVSPKTALDWVVQCQGGSTLRCRLLEIMQQQQDPLANADVTHEAICARLRSSECQARGWALDGYLLQRHELQRSLSTSSTTELVSQSIRPDMLFVLERGFASVWTDHQAHVEQNELRAAFARWHHFRLELLDTWTRRFGIFHLRQLDTSSNSLWHVAAQAQAFLREQQQLASQYTRAMACNRAARSLGVVRTREELQARQHPIFQTFCPVELHAGKFDNSRESNRDLCVDFRGSSFWFGNERSLQQFVESPEAFVGYLPDETPVQGGDESWPTQEEAECEAQTLVARAPVNASLVSLLTVPDCDFPEMKGYCPVTFASGSGAKDWAALRHGSVFFRASYRSKVYFFVSEEARRQFCVEPSRYTSQSLPMKLPPQVTLAKSYPGQLEQQLGAALNEVLLALGSERPKFPQMSTRASACVYLALSLKALQRRYQLQMKPDPRSPRDEPDEEQKQRQERREDQVEQEAIARRDAFVNDCRLGEKLKTASTPAHPSCGSGAMVARSMRAADDEKENCDLAVPGEDVELLHRRFDAIVSGSVGDDTALSVDPHVTRTHARAAFLEYTKTSTPS</sequence>
<feature type="compositionally biased region" description="Basic and acidic residues" evidence="9">
    <location>
        <begin position="1350"/>
        <end position="1362"/>
    </location>
</feature>
<feature type="compositionally biased region" description="Acidic residues" evidence="9">
    <location>
        <begin position="1085"/>
        <end position="1095"/>
    </location>
</feature>
<feature type="region of interest" description="Disordered" evidence="9">
    <location>
        <begin position="1970"/>
        <end position="1997"/>
    </location>
</feature>
<proteinExistence type="inferred from homology"/>
<protein>
    <recommendedName>
        <fullName evidence="3">Cilia- and flagella-associated protein 206</fullName>
    </recommendedName>
</protein>
<feature type="compositionally biased region" description="Acidic residues" evidence="9">
    <location>
        <begin position="453"/>
        <end position="466"/>
    </location>
</feature>
<dbReference type="GO" id="GO:0003356">
    <property type="term" value="P:regulation of cilium beat frequency"/>
    <property type="evidence" value="ECO:0007669"/>
    <property type="project" value="TreeGrafter"/>
</dbReference>
<keyword evidence="4" id="KW-0963">Cytoplasm</keyword>
<keyword evidence="8" id="KW-0966">Cell projection</keyword>
<feature type="region of interest" description="Disordered" evidence="9">
    <location>
        <begin position="432"/>
        <end position="466"/>
    </location>
</feature>
<dbReference type="GO" id="GO:0030030">
    <property type="term" value="P:cell projection organization"/>
    <property type="evidence" value="ECO:0007669"/>
    <property type="project" value="UniProtKB-KW"/>
</dbReference>
<evidence type="ECO:0000256" key="6">
    <source>
        <dbReference type="ARBA" id="ARBA00023069"/>
    </source>
</evidence>
<keyword evidence="11" id="KW-0418">Kinase</keyword>
<name>A0A8T1VJQ0_9STRA</name>
<dbReference type="SMART" id="SM00382">
    <property type="entry name" value="AAA"/>
    <property type="match status" value="2"/>
</dbReference>